<evidence type="ECO:0000256" key="2">
    <source>
        <dbReference type="SAM" id="MobiDB-lite"/>
    </source>
</evidence>
<evidence type="ECO:0000313" key="3">
    <source>
        <dbReference type="Proteomes" id="UP000694867"/>
    </source>
</evidence>
<dbReference type="Gene3D" id="1.20.1440.170">
    <property type="entry name" value="Translation machinery-associated protein 16-like"/>
    <property type="match status" value="1"/>
</dbReference>
<dbReference type="GeneID" id="100906289"/>
<dbReference type="PANTHER" id="PTHR13349:SF2">
    <property type="entry name" value="TRANSLATION MACHINERY-ASSOCIATED PROTEIN 16"/>
    <property type="match status" value="1"/>
</dbReference>
<dbReference type="KEGG" id="goe:100906289"/>
<feature type="compositionally biased region" description="Basic residues" evidence="2">
    <location>
        <begin position="22"/>
        <end position="41"/>
    </location>
</feature>
<evidence type="ECO:0000313" key="4">
    <source>
        <dbReference type="RefSeq" id="XP_003738193.1"/>
    </source>
</evidence>
<dbReference type="GO" id="GO:0005634">
    <property type="term" value="C:nucleus"/>
    <property type="evidence" value="ECO:0007669"/>
    <property type="project" value="TreeGrafter"/>
</dbReference>
<keyword evidence="3" id="KW-1185">Reference proteome</keyword>
<dbReference type="RefSeq" id="XP_003738193.1">
    <property type="nucleotide sequence ID" value="XM_003738145.1"/>
</dbReference>
<organism evidence="3 4">
    <name type="scientific">Galendromus occidentalis</name>
    <name type="common">western predatory mite</name>
    <dbReference type="NCBI Taxonomy" id="34638"/>
    <lineage>
        <taxon>Eukaryota</taxon>
        <taxon>Metazoa</taxon>
        <taxon>Ecdysozoa</taxon>
        <taxon>Arthropoda</taxon>
        <taxon>Chelicerata</taxon>
        <taxon>Arachnida</taxon>
        <taxon>Acari</taxon>
        <taxon>Parasitiformes</taxon>
        <taxon>Mesostigmata</taxon>
        <taxon>Gamasina</taxon>
        <taxon>Phytoseioidea</taxon>
        <taxon>Phytoseiidae</taxon>
        <taxon>Typhlodrominae</taxon>
        <taxon>Galendromus</taxon>
    </lineage>
</organism>
<protein>
    <submittedName>
        <fullName evidence="4">Translation machinery-associated protein 16</fullName>
    </submittedName>
</protein>
<dbReference type="AlphaFoldDB" id="A0AAJ6QN88"/>
<proteinExistence type="inferred from homology"/>
<feature type="region of interest" description="Disordered" evidence="2">
    <location>
        <begin position="1"/>
        <end position="47"/>
    </location>
</feature>
<comment type="similarity">
    <text evidence="1">Belongs to the TMA16 family.</text>
</comment>
<reference evidence="4" key="1">
    <citation type="submission" date="2025-08" db="UniProtKB">
        <authorList>
            <consortium name="RefSeq"/>
        </authorList>
    </citation>
    <scope>IDENTIFICATION</scope>
</reference>
<name>A0AAJ6QN88_9ACAR</name>
<dbReference type="PANTHER" id="PTHR13349">
    <property type="entry name" value="TRANSLATION MACHINERY-ASSOCIATED PROTEIN 16"/>
    <property type="match status" value="1"/>
</dbReference>
<dbReference type="Proteomes" id="UP000694867">
    <property type="component" value="Unplaced"/>
</dbReference>
<dbReference type="InterPro" id="IPR021346">
    <property type="entry name" value="Tma16"/>
</dbReference>
<sequence>MGKLTPKKNTQQQKKSKDLHPNSRKVKQLAKKQLHKIKIQQRRSEASNKLKPRMEKFTFFHSCLPEGVNRLGGPEVKVLIDGYFSRFDDEIAKVKEVSKIRGSSTQYAARLDAIKMTLENEQQEYRSANFEIPDLFSTENFKIFREWDLRESYLPKIRTKLVSPGVLGNYP</sequence>
<dbReference type="InterPro" id="IPR038356">
    <property type="entry name" value="Tma16_sf"/>
</dbReference>
<dbReference type="Pfam" id="PF11176">
    <property type="entry name" value="Tma16"/>
    <property type="match status" value="1"/>
</dbReference>
<evidence type="ECO:0000256" key="1">
    <source>
        <dbReference type="ARBA" id="ARBA00034127"/>
    </source>
</evidence>
<accession>A0AAJ6QN88</accession>
<gene>
    <name evidence="4" type="primary">LOC100906289</name>
</gene>